<comment type="subunit">
    <text evidence="9">Monomer.</text>
</comment>
<dbReference type="GO" id="GO:0003866">
    <property type="term" value="F:3-phosphoshikimate 1-carboxyvinyltransferase activity"/>
    <property type="evidence" value="ECO:0007669"/>
    <property type="project" value="UniProtKB-UniRule"/>
</dbReference>
<feature type="binding site" evidence="9">
    <location>
        <position position="28"/>
    </location>
    <ligand>
        <name>3-phosphoshikimate</name>
        <dbReference type="ChEBI" id="CHEBI:145989"/>
    </ligand>
</feature>
<evidence type="ECO:0000256" key="9">
    <source>
        <dbReference type="HAMAP-Rule" id="MF_00210"/>
    </source>
</evidence>
<evidence type="ECO:0000256" key="7">
    <source>
        <dbReference type="ARBA" id="ARBA00023141"/>
    </source>
</evidence>
<dbReference type="InterPro" id="IPR013792">
    <property type="entry name" value="RNA3'P_cycl/enolpyr_Trfase_a/b"/>
</dbReference>
<keyword evidence="4 9" id="KW-0963">Cytoplasm</keyword>
<dbReference type="GO" id="GO:0009423">
    <property type="term" value="P:chorismate biosynthetic process"/>
    <property type="evidence" value="ECO:0007669"/>
    <property type="project" value="UniProtKB-UniRule"/>
</dbReference>
<dbReference type="Proteomes" id="UP000192813">
    <property type="component" value="Unassembled WGS sequence"/>
</dbReference>
<accession>A0A2J9PKR0</accession>
<feature type="binding site" evidence="9">
    <location>
        <position position="177"/>
    </location>
    <ligand>
        <name>3-phosphoshikimate</name>
        <dbReference type="ChEBI" id="CHEBI:145989"/>
    </ligand>
</feature>
<dbReference type="GO" id="GO:0005737">
    <property type="term" value="C:cytoplasm"/>
    <property type="evidence" value="ECO:0007669"/>
    <property type="project" value="UniProtKB-SubCell"/>
</dbReference>
<dbReference type="SUPFAM" id="SSF55205">
    <property type="entry name" value="EPT/RTPC-like"/>
    <property type="match status" value="1"/>
</dbReference>
<dbReference type="InterPro" id="IPR023193">
    <property type="entry name" value="EPSP_synthase_CS"/>
</dbReference>
<evidence type="ECO:0000313" key="11">
    <source>
        <dbReference type="EMBL" id="PNL90922.1"/>
    </source>
</evidence>
<dbReference type="HAMAP" id="MF_00210">
    <property type="entry name" value="EPSP_synth"/>
    <property type="match status" value="1"/>
</dbReference>
<comment type="caution">
    <text evidence="9">Lacks conserved residue(s) required for the propagation of feature annotation.</text>
</comment>
<dbReference type="PANTHER" id="PTHR21090">
    <property type="entry name" value="AROM/DEHYDROQUINATE SYNTHASE"/>
    <property type="match status" value="1"/>
</dbReference>
<keyword evidence="5 9" id="KW-0028">Amino-acid biosynthesis</keyword>
<dbReference type="EMBL" id="NBTM02000001">
    <property type="protein sequence ID" value="PNL90922.1"/>
    <property type="molecule type" value="Genomic_DNA"/>
</dbReference>
<dbReference type="PROSITE" id="PS00104">
    <property type="entry name" value="EPSP_SYNTHASE_1"/>
    <property type="match status" value="1"/>
</dbReference>
<proteinExistence type="inferred from homology"/>
<feature type="active site" description="Proton acceptor" evidence="9">
    <location>
        <position position="320"/>
    </location>
</feature>
<dbReference type="GO" id="GO:0008652">
    <property type="term" value="P:amino acid biosynthetic process"/>
    <property type="evidence" value="ECO:0007669"/>
    <property type="project" value="UniProtKB-KW"/>
</dbReference>
<dbReference type="FunFam" id="3.65.10.10:FF:000005">
    <property type="entry name" value="3-phosphoshikimate 1-carboxyvinyltransferase"/>
    <property type="match status" value="1"/>
</dbReference>
<feature type="binding site" evidence="9">
    <location>
        <position position="101"/>
    </location>
    <ligand>
        <name>phosphoenolpyruvate</name>
        <dbReference type="ChEBI" id="CHEBI:58702"/>
    </ligand>
</feature>
<comment type="function">
    <text evidence="1 9">Catalyzes the transfer of the enolpyruvyl moiety of phosphoenolpyruvate (PEP) to the 5-hydroxyl of shikimate-3-phosphate (S3P) to produce enolpyruvyl shikimate-3-phosphate and inorganic phosphate.</text>
</comment>
<evidence type="ECO:0000256" key="8">
    <source>
        <dbReference type="ARBA" id="ARBA00044633"/>
    </source>
</evidence>
<dbReference type="PROSITE" id="PS00885">
    <property type="entry name" value="EPSP_SYNTHASE_2"/>
    <property type="match status" value="1"/>
</dbReference>
<feature type="binding site" evidence="9">
    <location>
        <position position="29"/>
    </location>
    <ligand>
        <name>3-phosphoshikimate</name>
        <dbReference type="ChEBI" id="CHEBI:145989"/>
    </ligand>
</feature>
<dbReference type="PIRSF" id="PIRSF000505">
    <property type="entry name" value="EPSPS"/>
    <property type="match status" value="1"/>
</dbReference>
<keyword evidence="6 9" id="KW-0808">Transferase</keyword>
<comment type="caution">
    <text evidence="11">The sequence shown here is derived from an EMBL/GenBank/DDBJ whole genome shotgun (WGS) entry which is preliminary data.</text>
</comment>
<dbReference type="EC" id="2.5.1.19" evidence="9"/>
<feature type="binding site" evidence="9">
    <location>
        <position position="393"/>
    </location>
    <ligand>
        <name>phosphoenolpyruvate</name>
        <dbReference type="ChEBI" id="CHEBI:58702"/>
    </ligand>
</feature>
<dbReference type="CDD" id="cd01556">
    <property type="entry name" value="EPSP_synthase"/>
    <property type="match status" value="1"/>
</dbReference>
<feature type="binding site" evidence="9">
    <location>
        <position position="347"/>
    </location>
    <ligand>
        <name>3-phosphoshikimate</name>
        <dbReference type="ChEBI" id="CHEBI:145989"/>
    </ligand>
</feature>
<dbReference type="NCBIfam" id="TIGR01356">
    <property type="entry name" value="aroA"/>
    <property type="match status" value="1"/>
</dbReference>
<evidence type="ECO:0000259" key="10">
    <source>
        <dbReference type="Pfam" id="PF00275"/>
    </source>
</evidence>
<sequence>MKESKTSMKELMIDANALEGTITIPGDKSISHRAIMFASIAKGTTKIEGFLHAEDCISTMNIFRDLGVQIDEEADGSVIVHGKGIEGLTAPDHALDAGNSGTTMRLLAGLFSGFPFKIKMIGDESLSKRPMNRIMLPLRQMGASISGSEGSEFAPLYIQPVDHLNAIEYDMPVASAQVKSSILLAGLTAEGTTIIHEKERSRDHTENMLKNFGVELKVDDKDIYLEGGQSLTATDITVPADISSAAFFIVAALLVKGSKLHMPNVGLNPTRAGIIEVLNNMGANIETCLHEGGLSGDLTVSASDLKATEFGGDIIPALIDEIPIIALAATQAEGRTVIRNAEELKVKETDRIQVTAQELNKMGANIEETEDGMIITGPTPLHAADVDSYGDHRIGMMLQVAALLVKEGTVNLAHPEAVNISFPSFFDDLVALSA</sequence>
<comment type="pathway">
    <text evidence="2 9">Metabolic intermediate biosynthesis; chorismate biosynthesis; chorismate from D-erythrose 4-phosphate and phosphoenolpyruvate: step 6/7.</text>
</comment>
<feature type="binding site" evidence="9">
    <location>
        <position position="177"/>
    </location>
    <ligand>
        <name>phosphoenolpyruvate</name>
        <dbReference type="ChEBI" id="CHEBI:58702"/>
    </ligand>
</feature>
<dbReference type="AlphaFoldDB" id="A0A2J9PKR0"/>
<dbReference type="Pfam" id="PF00275">
    <property type="entry name" value="EPSP_synthase"/>
    <property type="match status" value="1"/>
</dbReference>
<evidence type="ECO:0000256" key="1">
    <source>
        <dbReference type="ARBA" id="ARBA00002174"/>
    </source>
</evidence>
<evidence type="ECO:0000256" key="2">
    <source>
        <dbReference type="ARBA" id="ARBA00004811"/>
    </source>
</evidence>
<comment type="subcellular location">
    <subcellularLocation>
        <location evidence="9">Cytoplasm</location>
    </subcellularLocation>
</comment>
<dbReference type="InterPro" id="IPR036968">
    <property type="entry name" value="Enolpyruvate_Tfrase_sf"/>
</dbReference>
<protein>
    <recommendedName>
        <fullName evidence="9">3-phosphoshikimate 1-carboxyvinyltransferase</fullName>
        <ecNumber evidence="9">2.5.1.19</ecNumber>
    </recommendedName>
    <alternativeName>
        <fullName evidence="9">5-enolpyruvylshikimate-3-phosphate synthase</fullName>
        <shortName evidence="9">EPSP synthase</shortName>
        <shortName evidence="9">EPSPS</shortName>
    </alternativeName>
</protein>
<gene>
    <name evidence="9 11" type="primary">aroA</name>
    <name evidence="11" type="ORF">A6J77_001130</name>
</gene>
<dbReference type="UniPathway" id="UPA00053">
    <property type="reaction ID" value="UER00089"/>
</dbReference>
<dbReference type="FunFam" id="3.65.10.10:FF:000006">
    <property type="entry name" value="3-phosphoshikimate 1-carboxyvinyltransferase"/>
    <property type="match status" value="1"/>
</dbReference>
<feature type="binding site" evidence="9">
    <location>
        <position position="28"/>
    </location>
    <ligand>
        <name>phosphoenolpyruvate</name>
        <dbReference type="ChEBI" id="CHEBI:58702"/>
    </ligand>
</feature>
<dbReference type="InterPro" id="IPR006264">
    <property type="entry name" value="EPSP_synthase"/>
</dbReference>
<dbReference type="GO" id="GO:0009073">
    <property type="term" value="P:aromatic amino acid family biosynthetic process"/>
    <property type="evidence" value="ECO:0007669"/>
    <property type="project" value="UniProtKB-KW"/>
</dbReference>
<evidence type="ECO:0000256" key="6">
    <source>
        <dbReference type="ARBA" id="ARBA00022679"/>
    </source>
</evidence>
<feature type="binding site" evidence="9">
    <location>
        <position position="33"/>
    </location>
    <ligand>
        <name>3-phosphoshikimate</name>
        <dbReference type="ChEBI" id="CHEBI:145989"/>
    </ligand>
</feature>
<dbReference type="PANTHER" id="PTHR21090:SF5">
    <property type="entry name" value="PENTAFUNCTIONAL AROM POLYPEPTIDE"/>
    <property type="match status" value="1"/>
</dbReference>
<reference evidence="12" key="1">
    <citation type="submission" date="2017-12" db="EMBL/GenBank/DDBJ databases">
        <title>FDA dAtabase for Regulatory Grade micrObial Sequences (FDA-ARGOS): Supporting development and validation of Infectious Disease Dx tests.</title>
        <authorList>
            <person name="Hoffmann M."/>
            <person name="Allard M."/>
            <person name="Evans P."/>
            <person name="Brown E."/>
            <person name="Tallon L."/>
            <person name="Sadzewicz L."/>
            <person name="Sengamalay N."/>
            <person name="Ott S."/>
            <person name="Godinez A."/>
            <person name="Nagaraj S."/>
            <person name="Vavikolanu K."/>
            <person name="Aluvathingal J."/>
            <person name="Nadendla S."/>
            <person name="Sichtig H."/>
        </authorList>
    </citation>
    <scope>NUCLEOTIDE SEQUENCE [LARGE SCALE GENOMIC DNA]</scope>
    <source>
        <strain evidence="12">FDAARGOS_249</strain>
    </source>
</reference>
<feature type="binding site" evidence="9">
    <location>
        <position position="320"/>
    </location>
    <ligand>
        <name>3-phosphoshikimate</name>
        <dbReference type="ChEBI" id="CHEBI:145989"/>
    </ligand>
</feature>
<evidence type="ECO:0000256" key="4">
    <source>
        <dbReference type="ARBA" id="ARBA00022490"/>
    </source>
</evidence>
<evidence type="ECO:0000256" key="5">
    <source>
        <dbReference type="ARBA" id="ARBA00022605"/>
    </source>
</evidence>
<keyword evidence="7 9" id="KW-0057">Aromatic amino acid biosynthesis</keyword>
<comment type="catalytic activity">
    <reaction evidence="8">
        <text>3-phosphoshikimate + phosphoenolpyruvate = 5-O-(1-carboxyvinyl)-3-phosphoshikimate + phosphate</text>
        <dbReference type="Rhea" id="RHEA:21256"/>
        <dbReference type="ChEBI" id="CHEBI:43474"/>
        <dbReference type="ChEBI" id="CHEBI:57701"/>
        <dbReference type="ChEBI" id="CHEBI:58702"/>
        <dbReference type="ChEBI" id="CHEBI:145989"/>
        <dbReference type="EC" id="2.5.1.19"/>
    </reaction>
    <physiologicalReaction direction="left-to-right" evidence="8">
        <dbReference type="Rhea" id="RHEA:21257"/>
    </physiologicalReaction>
</comment>
<evidence type="ECO:0000313" key="12">
    <source>
        <dbReference type="Proteomes" id="UP000192813"/>
    </source>
</evidence>
<evidence type="ECO:0000256" key="3">
    <source>
        <dbReference type="ARBA" id="ARBA00009948"/>
    </source>
</evidence>
<dbReference type="InterPro" id="IPR001986">
    <property type="entry name" value="Enolpyruvate_Tfrase_dom"/>
</dbReference>
<feature type="binding site" evidence="9">
    <location>
        <position position="351"/>
    </location>
    <ligand>
        <name>phosphoenolpyruvate</name>
        <dbReference type="ChEBI" id="CHEBI:58702"/>
    </ligand>
</feature>
<organism evidence="11 12">
    <name type="scientific">Aerococcus viridans</name>
    <dbReference type="NCBI Taxonomy" id="1377"/>
    <lineage>
        <taxon>Bacteria</taxon>
        <taxon>Bacillati</taxon>
        <taxon>Bacillota</taxon>
        <taxon>Bacilli</taxon>
        <taxon>Lactobacillales</taxon>
        <taxon>Aerococcaceae</taxon>
        <taxon>Aerococcus</taxon>
    </lineage>
</organism>
<feature type="domain" description="Enolpyruvate transferase" evidence="10">
    <location>
        <begin position="16"/>
        <end position="429"/>
    </location>
</feature>
<dbReference type="Gene3D" id="3.65.10.10">
    <property type="entry name" value="Enolpyruvate transferase domain"/>
    <property type="match status" value="2"/>
</dbReference>
<name>A0A2J9PKR0_9LACT</name>
<feature type="binding site" evidence="9">
    <location>
        <position position="175"/>
    </location>
    <ligand>
        <name>3-phosphoshikimate</name>
        <dbReference type="ChEBI" id="CHEBI:145989"/>
    </ligand>
</feature>
<feature type="binding site" evidence="9">
    <location>
        <position position="129"/>
    </location>
    <ligand>
        <name>phosphoenolpyruvate</name>
        <dbReference type="ChEBI" id="CHEBI:58702"/>
    </ligand>
</feature>
<comment type="similarity">
    <text evidence="3 9">Belongs to the EPSP synthase family.</text>
</comment>